<dbReference type="OrthoDB" id="6737158at2"/>
<name>A0A2S3X345_PSEPU</name>
<comment type="caution">
    <text evidence="1">The sequence shown here is derived from an EMBL/GenBank/DDBJ whole genome shotgun (WGS) entry which is preliminary data.</text>
</comment>
<dbReference type="EMBL" id="MINH01000019">
    <property type="protein sequence ID" value="POG10011.1"/>
    <property type="molecule type" value="Genomic_DNA"/>
</dbReference>
<evidence type="ECO:0000313" key="1">
    <source>
        <dbReference type="EMBL" id="POG10011.1"/>
    </source>
</evidence>
<sequence length="62" mass="7077">MDRLPLISLYNALTTQVSAKHEVPGKDFPPIFTNALEISKVTSERYMQILEQIAKGNLRKNF</sequence>
<dbReference type="AlphaFoldDB" id="A0A2S3X345"/>
<dbReference type="RefSeq" id="WP_103446798.1">
    <property type="nucleotide sequence ID" value="NZ_MINH01000019.1"/>
</dbReference>
<reference evidence="1 2" key="1">
    <citation type="submission" date="2016-08" db="EMBL/GenBank/DDBJ databases">
        <authorList>
            <person name="Seilhamer J.J."/>
        </authorList>
    </citation>
    <scope>NUCLEOTIDE SEQUENCE [LARGE SCALE GENOMIC DNA]</scope>
    <source>
        <strain evidence="1 2">KH-21-114</strain>
    </source>
</reference>
<protein>
    <submittedName>
        <fullName evidence="1">Uncharacterized protein</fullName>
    </submittedName>
</protein>
<organism evidence="1 2">
    <name type="scientific">Pseudomonas putida</name>
    <name type="common">Arthrobacter siderocapsulatus</name>
    <dbReference type="NCBI Taxonomy" id="303"/>
    <lineage>
        <taxon>Bacteria</taxon>
        <taxon>Pseudomonadati</taxon>
        <taxon>Pseudomonadota</taxon>
        <taxon>Gammaproteobacteria</taxon>
        <taxon>Pseudomonadales</taxon>
        <taxon>Pseudomonadaceae</taxon>
        <taxon>Pseudomonas</taxon>
    </lineage>
</organism>
<reference evidence="1 2" key="2">
    <citation type="submission" date="2018-03" db="EMBL/GenBank/DDBJ databases">
        <title>Draft genome of Pseudomonas putida strain KH-21-114.</title>
        <authorList>
            <person name="Yoshizawa S."/>
            <person name="Khan N.H."/>
            <person name="Nishimura M."/>
            <person name="Chiura H.X."/>
            <person name="Ogura Y."/>
            <person name="Hayashi T."/>
            <person name="Kogure K."/>
        </authorList>
    </citation>
    <scope>NUCLEOTIDE SEQUENCE [LARGE SCALE GENOMIC DNA]</scope>
    <source>
        <strain evidence="1 2">KH-21-114</strain>
    </source>
</reference>
<evidence type="ECO:0000313" key="2">
    <source>
        <dbReference type="Proteomes" id="UP000237230"/>
    </source>
</evidence>
<proteinExistence type="predicted"/>
<gene>
    <name evidence="1" type="ORF">BGP84_09835</name>
</gene>
<accession>A0A2S3X345</accession>
<dbReference type="Proteomes" id="UP000237230">
    <property type="component" value="Unassembled WGS sequence"/>
</dbReference>